<dbReference type="Gene3D" id="3.50.50.60">
    <property type="entry name" value="FAD/NAD(P)-binding domain"/>
    <property type="match status" value="1"/>
</dbReference>
<dbReference type="AlphaFoldDB" id="A0A382TNZ2"/>
<evidence type="ECO:0000259" key="1">
    <source>
        <dbReference type="Pfam" id="PF01266"/>
    </source>
</evidence>
<sequence length="126" mass="13240">MVQNQKSADVVIVGGGISGCAVAYYLTTLGVRPIVVEREGIASAASGFAQGGLGLMSGAGLDGPLFPFAAESLRLHHELHPALKEETGLDTLLASRPVLAIALNASDIDEMHVRQVWQREKGFITS</sequence>
<name>A0A382TNZ2_9ZZZZ</name>
<dbReference type="Pfam" id="PF01266">
    <property type="entry name" value="DAO"/>
    <property type="match status" value="1"/>
</dbReference>
<dbReference type="PROSITE" id="PS51257">
    <property type="entry name" value="PROKAR_LIPOPROTEIN"/>
    <property type="match status" value="1"/>
</dbReference>
<dbReference type="GO" id="GO:0005737">
    <property type="term" value="C:cytoplasm"/>
    <property type="evidence" value="ECO:0007669"/>
    <property type="project" value="TreeGrafter"/>
</dbReference>
<dbReference type="InterPro" id="IPR006076">
    <property type="entry name" value="FAD-dep_OxRdtase"/>
</dbReference>
<dbReference type="InterPro" id="IPR036188">
    <property type="entry name" value="FAD/NAD-bd_sf"/>
</dbReference>
<accession>A0A382TNZ2</accession>
<feature type="non-terminal residue" evidence="2">
    <location>
        <position position="126"/>
    </location>
</feature>
<dbReference type="PANTHER" id="PTHR13847">
    <property type="entry name" value="SARCOSINE DEHYDROGENASE-RELATED"/>
    <property type="match status" value="1"/>
</dbReference>
<dbReference type="SUPFAM" id="SSF51905">
    <property type="entry name" value="FAD/NAD(P)-binding domain"/>
    <property type="match status" value="1"/>
</dbReference>
<evidence type="ECO:0000313" key="2">
    <source>
        <dbReference type="EMBL" id="SVD23247.1"/>
    </source>
</evidence>
<gene>
    <name evidence="2" type="ORF">METZ01_LOCUS376101</name>
</gene>
<organism evidence="2">
    <name type="scientific">marine metagenome</name>
    <dbReference type="NCBI Taxonomy" id="408172"/>
    <lineage>
        <taxon>unclassified sequences</taxon>
        <taxon>metagenomes</taxon>
        <taxon>ecological metagenomes</taxon>
    </lineage>
</organism>
<dbReference type="Gene3D" id="3.30.9.10">
    <property type="entry name" value="D-Amino Acid Oxidase, subunit A, domain 2"/>
    <property type="match status" value="1"/>
</dbReference>
<feature type="domain" description="FAD dependent oxidoreductase" evidence="1">
    <location>
        <begin position="9"/>
        <end position="119"/>
    </location>
</feature>
<reference evidence="2" key="1">
    <citation type="submission" date="2018-05" db="EMBL/GenBank/DDBJ databases">
        <authorList>
            <person name="Lanie J.A."/>
            <person name="Ng W.-L."/>
            <person name="Kazmierczak K.M."/>
            <person name="Andrzejewski T.M."/>
            <person name="Davidsen T.M."/>
            <person name="Wayne K.J."/>
            <person name="Tettelin H."/>
            <person name="Glass J.I."/>
            <person name="Rusch D."/>
            <person name="Podicherti R."/>
            <person name="Tsui H.-C.T."/>
            <person name="Winkler M.E."/>
        </authorList>
    </citation>
    <scope>NUCLEOTIDE SEQUENCE</scope>
</reference>
<dbReference type="EMBL" id="UINC01137729">
    <property type="protein sequence ID" value="SVD23247.1"/>
    <property type="molecule type" value="Genomic_DNA"/>
</dbReference>
<protein>
    <recommendedName>
        <fullName evidence="1">FAD dependent oxidoreductase domain-containing protein</fullName>
    </recommendedName>
</protein>
<proteinExistence type="predicted"/>